<dbReference type="OrthoDB" id="4947318at2"/>
<dbReference type="AlphaFoldDB" id="A0A6I3M6T2"/>
<evidence type="ECO:0000313" key="2">
    <source>
        <dbReference type="EMBL" id="MTH68671.1"/>
    </source>
</evidence>
<feature type="region of interest" description="Disordered" evidence="1">
    <location>
        <begin position="82"/>
        <end position="136"/>
    </location>
</feature>
<sequence length="136" mass="14958">MEVEVVRSGGIAGLRLTWTVEVEDQPDPEEWVLLVERLPWSETPPGPPEPDRYTYRIRCEPHEATLAERQVTGPWRDLVDRVRDVAEPERGRPDAAGRAAPEAENEAENGAEAKTGSAPENAPAPATTDPERSPDA</sequence>
<gene>
    <name evidence="2" type="ORF">GJ743_09850</name>
</gene>
<dbReference type="InterPro" id="IPR049457">
    <property type="entry name" value="Emfourin"/>
</dbReference>
<feature type="compositionally biased region" description="Basic and acidic residues" evidence="1">
    <location>
        <begin position="82"/>
        <end position="95"/>
    </location>
</feature>
<protein>
    <submittedName>
        <fullName evidence="2">Uncharacterized protein</fullName>
    </submittedName>
</protein>
<dbReference type="Proteomes" id="UP000433071">
    <property type="component" value="Unassembled WGS sequence"/>
</dbReference>
<accession>A0A6I3M6T2</accession>
<dbReference type="EMBL" id="WMLB01000023">
    <property type="protein sequence ID" value="MTH68671.1"/>
    <property type="molecule type" value="Genomic_DNA"/>
</dbReference>
<comment type="caution">
    <text evidence="2">The sequence shown here is derived from an EMBL/GenBank/DDBJ whole genome shotgun (WGS) entry which is preliminary data.</text>
</comment>
<evidence type="ECO:0000313" key="3">
    <source>
        <dbReference type="Proteomes" id="UP000433071"/>
    </source>
</evidence>
<name>A0A6I3M6T2_9MICO</name>
<keyword evidence="3" id="KW-1185">Reference proteome</keyword>
<evidence type="ECO:0000256" key="1">
    <source>
        <dbReference type="SAM" id="MobiDB-lite"/>
    </source>
</evidence>
<proteinExistence type="predicted"/>
<dbReference type="Pfam" id="PF20242">
    <property type="entry name" value="Emfourin"/>
    <property type="match status" value="1"/>
</dbReference>
<reference evidence="2 3" key="1">
    <citation type="submission" date="2019-11" db="EMBL/GenBank/DDBJ databases">
        <title>Agromyces kandeliae sp. nov., isolated from mangrove soil.</title>
        <authorList>
            <person name="Wang R."/>
        </authorList>
    </citation>
    <scope>NUCLEOTIDE SEQUENCE [LARGE SCALE GENOMIC DNA]</scope>
    <source>
        <strain evidence="2 3">JCM 11433</strain>
    </source>
</reference>
<organism evidence="2 3">
    <name type="scientific">Agromyces bracchium</name>
    <dbReference type="NCBI Taxonomy" id="88376"/>
    <lineage>
        <taxon>Bacteria</taxon>
        <taxon>Bacillati</taxon>
        <taxon>Actinomycetota</taxon>
        <taxon>Actinomycetes</taxon>
        <taxon>Micrococcales</taxon>
        <taxon>Microbacteriaceae</taxon>
        <taxon>Agromyces</taxon>
    </lineage>
</organism>
<dbReference type="RefSeq" id="WP_155051765.1">
    <property type="nucleotide sequence ID" value="NZ_BAAAIB010000002.1"/>
</dbReference>